<evidence type="ECO:0000313" key="5">
    <source>
        <dbReference type="Proteomes" id="UP000505306"/>
    </source>
</evidence>
<dbReference type="PROSITE" id="PS51257">
    <property type="entry name" value="PROKAR_LIPOPROTEIN"/>
    <property type="match status" value="1"/>
</dbReference>
<keyword evidence="2" id="KW-0812">Transmembrane</keyword>
<dbReference type="PANTHER" id="PTHR10098:SF108">
    <property type="entry name" value="TETRATRICOPEPTIDE REPEAT PROTEIN 28"/>
    <property type="match status" value="1"/>
</dbReference>
<dbReference type="PROSITE" id="PS50005">
    <property type="entry name" value="TPR"/>
    <property type="match status" value="1"/>
</dbReference>
<keyword evidence="5" id="KW-1185">Reference proteome</keyword>
<gene>
    <name evidence="4" type="ORF">G5B37_09065</name>
</gene>
<accession>A0A6G6GMD8</accession>
<dbReference type="KEGG" id="mgel:G5B37_09065"/>
<proteinExistence type="predicted"/>
<dbReference type="AlphaFoldDB" id="A0A6G6GMD8"/>
<reference evidence="4 5" key="1">
    <citation type="submission" date="2020-02" db="EMBL/GenBank/DDBJ databases">
        <title>Complete genome sequence of Flavobacteriaceae bacterium.</title>
        <authorList>
            <person name="Kim S.-J."/>
            <person name="Kim Y.-S."/>
            <person name="Kim K.-H."/>
        </authorList>
    </citation>
    <scope>NUCLEOTIDE SEQUENCE [LARGE SCALE GENOMIC DNA]</scope>
    <source>
        <strain evidence="4 5">RR4-40</strain>
    </source>
</reference>
<dbReference type="SMART" id="SM00028">
    <property type="entry name" value="TPR"/>
    <property type="match status" value="5"/>
</dbReference>
<dbReference type="Pfam" id="PF13181">
    <property type="entry name" value="TPR_8"/>
    <property type="match status" value="1"/>
</dbReference>
<feature type="repeat" description="TPR" evidence="1">
    <location>
        <begin position="161"/>
        <end position="194"/>
    </location>
</feature>
<dbReference type="Pfam" id="PF12770">
    <property type="entry name" value="CHAT"/>
    <property type="match status" value="1"/>
</dbReference>
<dbReference type="SUPFAM" id="SSF48452">
    <property type="entry name" value="TPR-like"/>
    <property type="match status" value="3"/>
</dbReference>
<name>A0A6G6GMD8_9FLAO</name>
<protein>
    <submittedName>
        <fullName evidence="4">CHAT domain-containing protein</fullName>
    </submittedName>
</protein>
<keyword evidence="2" id="KW-1133">Transmembrane helix</keyword>
<dbReference type="PANTHER" id="PTHR10098">
    <property type="entry name" value="RAPSYN-RELATED"/>
    <property type="match status" value="1"/>
</dbReference>
<dbReference type="Gene3D" id="1.25.40.10">
    <property type="entry name" value="Tetratricopeptide repeat domain"/>
    <property type="match status" value="2"/>
</dbReference>
<feature type="transmembrane region" description="Helical" evidence="2">
    <location>
        <begin position="924"/>
        <end position="944"/>
    </location>
</feature>
<dbReference type="RefSeq" id="WP_164679721.1">
    <property type="nucleotide sequence ID" value="NZ_CP049057.1"/>
</dbReference>
<dbReference type="InterPro" id="IPR024983">
    <property type="entry name" value="CHAT_dom"/>
</dbReference>
<dbReference type="InterPro" id="IPR011990">
    <property type="entry name" value="TPR-like_helical_dom_sf"/>
</dbReference>
<dbReference type="InterPro" id="IPR019734">
    <property type="entry name" value="TPR_rpt"/>
</dbReference>
<evidence type="ECO:0000259" key="3">
    <source>
        <dbReference type="Pfam" id="PF12770"/>
    </source>
</evidence>
<sequence length="951" mass="107263">MRNKLLFIVLLWYGCAYAQEISVEKIQKQHQQTVLDTTAIQSVIQQTFQLKKEGNYTSAYDLNNWLLSKIDSAQTPFYYAEALYMQSRVAIDLGTYAESIATTKRAKAIYTMLDDRKSMAASDNLIGVGYYFKSQLDSTLHYYLASYNLKKKLKASAEQLAISAYNIGIVYEDLGRYNEALTIYNNAIDYLKQTNDPKTSFLPSVYLAMANTHNRNNNIIKAEEYTSLAHTEGIRTYGADNPEMSFVYESNSSIYKDLGQFEKAKQFAFKALDIREKYYGKTHRWTTQSYTDVAELLLKTQAIDSAEIAIKKAISIGEQVDNKLDLADAYLVMSDVLAANKKWAEALPYVEKSSTYNSVVYGDKHEFVAETHLYKAKLYLAMNNSQEATRALKEALESSQYNANDLNLLAAPFVALEALSLQFSIADTSDKLKIIDEEIALIKFVRRLYHSQQAKVFFANTTRKTISNAVSFCYSEYTQHNEPHFFEKALELVQLNTNSVLVEERQAVQQNLVSKEASTYFQNVVKLRQQWARANQELFYEETATSPNKETIDSLLNHRVTVSRQLDKAIASYTALSSEKAQEVAAVSVSELRQTMNKQQQLFQYFVGENDVYMFSITSEKIVAKKLAATASIKNTVATLRDKLIARDPINAEVTELSDLLDIVDVDPSKREITIVTDGFLAFIPFEILVNTKEEMLLEQHSIRYQAALSLWNKSERHISKFDTYWSGFGVAYVGAQQLPKGVEEIKTIAKLTQGNTFFNQEATKEALFEQGKKSEILHVALHGSTNAENSLYSKFLLKDTSITASEIYNNQIKSKLVVLSACETGYGSVENGEGVMSLSRAFTYAGAQSTVMSLWEVPDAQTAQLMVLFYEHLEAGEPKDVALRNAKLDYVTNTTNKNLKHPYYWAGFVISGDVSPVKSNPQLSNYMIFGGVLVLVGFGLYGYRKAKKAS</sequence>
<evidence type="ECO:0000256" key="2">
    <source>
        <dbReference type="SAM" id="Phobius"/>
    </source>
</evidence>
<dbReference type="EMBL" id="CP049057">
    <property type="protein sequence ID" value="QIE59708.1"/>
    <property type="molecule type" value="Genomic_DNA"/>
</dbReference>
<dbReference type="Pfam" id="PF13424">
    <property type="entry name" value="TPR_12"/>
    <property type="match status" value="2"/>
</dbReference>
<dbReference type="Proteomes" id="UP000505306">
    <property type="component" value="Chromosome"/>
</dbReference>
<evidence type="ECO:0000313" key="4">
    <source>
        <dbReference type="EMBL" id="QIE59708.1"/>
    </source>
</evidence>
<feature type="domain" description="CHAT" evidence="3">
    <location>
        <begin position="639"/>
        <end position="914"/>
    </location>
</feature>
<organism evidence="4 5">
    <name type="scientific">Rasiella rasia</name>
    <dbReference type="NCBI Taxonomy" id="2744027"/>
    <lineage>
        <taxon>Bacteria</taxon>
        <taxon>Pseudomonadati</taxon>
        <taxon>Bacteroidota</taxon>
        <taxon>Flavobacteriia</taxon>
        <taxon>Flavobacteriales</taxon>
        <taxon>Flavobacteriaceae</taxon>
        <taxon>Rasiella</taxon>
    </lineage>
</organism>
<keyword evidence="1" id="KW-0802">TPR repeat</keyword>
<keyword evidence="2" id="KW-0472">Membrane</keyword>
<evidence type="ECO:0000256" key="1">
    <source>
        <dbReference type="PROSITE-ProRule" id="PRU00339"/>
    </source>
</evidence>